<dbReference type="Gene3D" id="3.30.70.1280">
    <property type="entry name" value="SP0830-like domains"/>
    <property type="match status" value="1"/>
</dbReference>
<dbReference type="Pfam" id="PF08002">
    <property type="entry name" value="DUF1697"/>
    <property type="match status" value="1"/>
</dbReference>
<evidence type="ECO:0008006" key="3">
    <source>
        <dbReference type="Google" id="ProtNLM"/>
    </source>
</evidence>
<dbReference type="InterPro" id="IPR012545">
    <property type="entry name" value="DUF1697"/>
</dbReference>
<organism evidence="1 2">
    <name type="scientific">Citricoccus zhacaiensis</name>
    <dbReference type="NCBI Taxonomy" id="489142"/>
    <lineage>
        <taxon>Bacteria</taxon>
        <taxon>Bacillati</taxon>
        <taxon>Actinomycetota</taxon>
        <taxon>Actinomycetes</taxon>
        <taxon>Micrococcales</taxon>
        <taxon>Micrococcaceae</taxon>
        <taxon>Citricoccus</taxon>
    </lineage>
</organism>
<evidence type="ECO:0000313" key="1">
    <source>
        <dbReference type="EMBL" id="GGO45502.1"/>
    </source>
</evidence>
<dbReference type="Proteomes" id="UP000642509">
    <property type="component" value="Unassembled WGS sequence"/>
</dbReference>
<dbReference type="PIRSF" id="PIRSF008502">
    <property type="entry name" value="UCP008502"/>
    <property type="match status" value="1"/>
</dbReference>
<keyword evidence="2" id="KW-1185">Reference proteome</keyword>
<dbReference type="PANTHER" id="PTHR36439">
    <property type="entry name" value="BLL4334 PROTEIN"/>
    <property type="match status" value="1"/>
</dbReference>
<dbReference type="PANTHER" id="PTHR36439:SF1">
    <property type="entry name" value="DUF1697 DOMAIN-CONTAINING PROTEIN"/>
    <property type="match status" value="1"/>
</dbReference>
<protein>
    <recommendedName>
        <fullName evidence="3">DUF1697 domain-containing protein</fullName>
    </recommendedName>
</protein>
<name>A0ABQ2M0V3_9MICC</name>
<dbReference type="EMBL" id="BMLQ01000005">
    <property type="protein sequence ID" value="GGO45502.1"/>
    <property type="molecule type" value="Genomic_DNA"/>
</dbReference>
<sequence>MVMRTHVGLMRGINVGGHNRLAMSDLREIVTGLGFSDVVTYIQSGNVVFSCIETDCTQLSTQLEQAITDRSSVRTGVVVLSRPQLRSVVADNPYPQETNPKCLHVVFHRDQISRATAETVTAAVQRARGKGSRDDATVIGSSLYLRTPDGLGRSVLAAELSRPPAATATEVVNTMRNWATVTRLMALLDD</sequence>
<evidence type="ECO:0000313" key="2">
    <source>
        <dbReference type="Proteomes" id="UP000642509"/>
    </source>
</evidence>
<dbReference type="SUPFAM" id="SSF160379">
    <property type="entry name" value="SP0830-like"/>
    <property type="match status" value="1"/>
</dbReference>
<comment type="caution">
    <text evidence="1">The sequence shown here is derived from an EMBL/GenBank/DDBJ whole genome shotgun (WGS) entry which is preliminary data.</text>
</comment>
<reference evidence="2" key="1">
    <citation type="journal article" date="2019" name="Int. J. Syst. Evol. Microbiol.">
        <title>The Global Catalogue of Microorganisms (GCM) 10K type strain sequencing project: providing services to taxonomists for standard genome sequencing and annotation.</title>
        <authorList>
            <consortium name="The Broad Institute Genomics Platform"/>
            <consortium name="The Broad Institute Genome Sequencing Center for Infectious Disease"/>
            <person name="Wu L."/>
            <person name="Ma J."/>
        </authorList>
    </citation>
    <scope>NUCLEOTIDE SEQUENCE [LARGE SCALE GENOMIC DNA]</scope>
    <source>
        <strain evidence="2">CGMCC 1.7064</strain>
    </source>
</reference>
<proteinExistence type="predicted"/>
<accession>A0ABQ2M0V3</accession>
<gene>
    <name evidence="1" type="ORF">GCM10010977_18340</name>
</gene>